<sequence>MADLKKLCESLGLKNVQTYIQSGNLIFELEQPEPISVLEARLQKAFSEAFGFGIPVLIRTAAEWADSIAKNPFLNEEHLDIDRLHLTCLKELPSPDLLEKIKTFQYLPDRFEIVGRDVFIFCAAGYGTSKLVNSFFESKLKTQATTRNWKTVMQLNEMIMNK</sequence>
<evidence type="ECO:0000313" key="2">
    <source>
        <dbReference type="Proteomes" id="UP001193389"/>
    </source>
</evidence>
<dbReference type="PANTHER" id="PTHR36439">
    <property type="entry name" value="BLL4334 PROTEIN"/>
    <property type="match status" value="1"/>
</dbReference>
<reference evidence="1" key="1">
    <citation type="journal article" date="2020" name="Int. J. Syst. Evol. Microbiol.">
        <title>Aquipluma nitroreducens gen. nov. sp. nov., a novel facultatively anaerobic bacterium isolated from a freshwater lake.</title>
        <authorList>
            <person name="Watanabe M."/>
            <person name="Kojima H."/>
            <person name="Fukui M."/>
        </authorList>
    </citation>
    <scope>NUCLEOTIDE SEQUENCE</scope>
    <source>
        <strain evidence="1">MeG22</strain>
    </source>
</reference>
<evidence type="ECO:0008006" key="3">
    <source>
        <dbReference type="Google" id="ProtNLM"/>
    </source>
</evidence>
<organism evidence="1 2">
    <name type="scientific">Aquipluma nitroreducens</name>
    <dbReference type="NCBI Taxonomy" id="2010828"/>
    <lineage>
        <taxon>Bacteria</taxon>
        <taxon>Pseudomonadati</taxon>
        <taxon>Bacteroidota</taxon>
        <taxon>Bacteroidia</taxon>
        <taxon>Marinilabiliales</taxon>
        <taxon>Prolixibacteraceae</taxon>
        <taxon>Aquipluma</taxon>
    </lineage>
</organism>
<dbReference type="InterPro" id="IPR012545">
    <property type="entry name" value="DUF1697"/>
</dbReference>
<dbReference type="PANTHER" id="PTHR36439:SF1">
    <property type="entry name" value="DUF1697 DOMAIN-CONTAINING PROTEIN"/>
    <property type="match status" value="1"/>
</dbReference>
<proteinExistence type="predicted"/>
<evidence type="ECO:0000313" key="1">
    <source>
        <dbReference type="EMBL" id="BBE19709.1"/>
    </source>
</evidence>
<dbReference type="Pfam" id="PF08002">
    <property type="entry name" value="DUF1697"/>
    <property type="match status" value="1"/>
</dbReference>
<dbReference type="KEGG" id="anf:AQPE_3897"/>
<dbReference type="PIRSF" id="PIRSF008502">
    <property type="entry name" value="UCP008502"/>
    <property type="match status" value="1"/>
</dbReference>
<protein>
    <recommendedName>
        <fullName evidence="3">DUF1697 domain-containing protein</fullName>
    </recommendedName>
</protein>
<gene>
    <name evidence="1" type="ORF">AQPE_3897</name>
</gene>
<dbReference type="AlphaFoldDB" id="A0A5K7SDZ3"/>
<keyword evidence="2" id="KW-1185">Reference proteome</keyword>
<dbReference type="Proteomes" id="UP001193389">
    <property type="component" value="Chromosome"/>
</dbReference>
<name>A0A5K7SDZ3_9BACT</name>
<dbReference type="Gene3D" id="3.30.70.1280">
    <property type="entry name" value="SP0830-like domains"/>
    <property type="match status" value="1"/>
</dbReference>
<accession>A0A5K7SDZ3</accession>
<dbReference type="EMBL" id="AP018694">
    <property type="protein sequence ID" value="BBE19709.1"/>
    <property type="molecule type" value="Genomic_DNA"/>
</dbReference>
<dbReference type="SUPFAM" id="SSF160379">
    <property type="entry name" value="SP0830-like"/>
    <property type="match status" value="1"/>
</dbReference>